<keyword evidence="2" id="KW-1185">Reference proteome</keyword>
<accession>A0ABY2P0E9</accession>
<proteinExistence type="predicted"/>
<evidence type="ECO:0000313" key="1">
    <source>
        <dbReference type="EMBL" id="TGM77762.1"/>
    </source>
</evidence>
<dbReference type="EMBL" id="RQHK01000005">
    <property type="protein sequence ID" value="TGM77762.1"/>
    <property type="molecule type" value="Genomic_DNA"/>
</dbReference>
<dbReference type="Proteomes" id="UP000297940">
    <property type="component" value="Unassembled WGS sequence"/>
</dbReference>
<dbReference type="RefSeq" id="WP_135694481.1">
    <property type="nucleotide sequence ID" value="NZ_RQHK01000005.1"/>
</dbReference>
<organism evidence="1 2">
    <name type="scientific">Leptospira mtsangambouensis</name>
    <dbReference type="NCBI Taxonomy" id="2484912"/>
    <lineage>
        <taxon>Bacteria</taxon>
        <taxon>Pseudomonadati</taxon>
        <taxon>Spirochaetota</taxon>
        <taxon>Spirochaetia</taxon>
        <taxon>Leptospirales</taxon>
        <taxon>Leptospiraceae</taxon>
        <taxon>Leptospira</taxon>
    </lineage>
</organism>
<sequence>MIQKKMQSVSWVNPYFCFSFLLILFFFDSNCKLVPLMETKRRGQQFTPTNLEDKESYLVLRLVRGKDQTIGNVEEIPVSLIFESNQMTTKQQLRIYPLPLAKSKQPFFLFLPSQSEYKEDMLLVGCLYFFPIPNFFYGNLFLEIQQTKSLTMKEFVFQKTVPYDWQGNRTKYWEYDLDHSEITDKTIPSLSSYKHLECENDIRHRKEIPKNGIVSPPEED</sequence>
<evidence type="ECO:0000313" key="2">
    <source>
        <dbReference type="Proteomes" id="UP000297940"/>
    </source>
</evidence>
<reference evidence="2" key="1">
    <citation type="journal article" date="2019" name="PLoS Negl. Trop. Dis.">
        <title>Revisiting the worldwide diversity of Leptospira species in the environment.</title>
        <authorList>
            <person name="Vincent A.T."/>
            <person name="Schiettekatte O."/>
            <person name="Bourhy P."/>
            <person name="Veyrier F.J."/>
            <person name="Picardeau M."/>
        </authorList>
    </citation>
    <scope>NUCLEOTIDE SEQUENCE [LARGE SCALE GENOMIC DNA]</scope>
    <source>
        <strain evidence="2">201601298</strain>
    </source>
</reference>
<protein>
    <submittedName>
        <fullName evidence="1">Uncharacterized protein</fullName>
    </submittedName>
</protein>
<comment type="caution">
    <text evidence="1">The sequence shown here is derived from an EMBL/GenBank/DDBJ whole genome shotgun (WGS) entry which is preliminary data.</text>
</comment>
<gene>
    <name evidence="1" type="ORF">EHR01_09155</name>
</gene>
<name>A0ABY2P0E9_9LEPT</name>